<feature type="domain" description="Tyr recombinase" evidence="6">
    <location>
        <begin position="191"/>
        <end position="378"/>
    </location>
</feature>
<dbReference type="PROSITE" id="PS51900">
    <property type="entry name" value="CB"/>
    <property type="match status" value="1"/>
</dbReference>
<feature type="region of interest" description="Disordered" evidence="5">
    <location>
        <begin position="379"/>
        <end position="416"/>
    </location>
</feature>
<keyword evidence="9" id="KW-1185">Reference proteome</keyword>
<keyword evidence="3" id="KW-0233">DNA recombination</keyword>
<evidence type="ECO:0000259" key="6">
    <source>
        <dbReference type="PROSITE" id="PS51898"/>
    </source>
</evidence>
<dbReference type="EMBL" id="CP053452">
    <property type="protein sequence ID" value="QJW97255.1"/>
    <property type="molecule type" value="Genomic_DNA"/>
</dbReference>
<dbReference type="GO" id="GO:0015074">
    <property type="term" value="P:DNA integration"/>
    <property type="evidence" value="ECO:0007669"/>
    <property type="project" value="UniProtKB-KW"/>
</dbReference>
<dbReference type="AlphaFoldDB" id="A0A6M5YT62"/>
<organism evidence="8 9">
    <name type="scientific">Frigoriglobus tundricola</name>
    <dbReference type="NCBI Taxonomy" id="2774151"/>
    <lineage>
        <taxon>Bacteria</taxon>
        <taxon>Pseudomonadati</taxon>
        <taxon>Planctomycetota</taxon>
        <taxon>Planctomycetia</taxon>
        <taxon>Gemmatales</taxon>
        <taxon>Gemmataceae</taxon>
        <taxon>Frigoriglobus</taxon>
    </lineage>
</organism>
<evidence type="ECO:0000256" key="2">
    <source>
        <dbReference type="ARBA" id="ARBA00023125"/>
    </source>
</evidence>
<dbReference type="SUPFAM" id="SSF56349">
    <property type="entry name" value="DNA breaking-rejoining enzymes"/>
    <property type="match status" value="1"/>
</dbReference>
<keyword evidence="2 4" id="KW-0238">DNA-binding</keyword>
<evidence type="ECO:0000313" key="9">
    <source>
        <dbReference type="Proteomes" id="UP000503447"/>
    </source>
</evidence>
<dbReference type="GO" id="GO:0006310">
    <property type="term" value="P:DNA recombination"/>
    <property type="evidence" value="ECO:0007669"/>
    <property type="project" value="UniProtKB-KW"/>
</dbReference>
<accession>A0A6M5YT62</accession>
<dbReference type="KEGG" id="ftj:FTUN_4825"/>
<dbReference type="Gene3D" id="1.10.443.10">
    <property type="entry name" value="Intergrase catalytic core"/>
    <property type="match status" value="1"/>
</dbReference>
<keyword evidence="1" id="KW-0229">DNA integration</keyword>
<evidence type="ECO:0000256" key="4">
    <source>
        <dbReference type="PROSITE-ProRule" id="PRU01248"/>
    </source>
</evidence>
<dbReference type="InterPro" id="IPR044068">
    <property type="entry name" value="CB"/>
</dbReference>
<dbReference type="InterPro" id="IPR011010">
    <property type="entry name" value="DNA_brk_join_enz"/>
</dbReference>
<evidence type="ECO:0000256" key="5">
    <source>
        <dbReference type="SAM" id="MobiDB-lite"/>
    </source>
</evidence>
<dbReference type="InterPro" id="IPR013762">
    <property type="entry name" value="Integrase-like_cat_sf"/>
</dbReference>
<sequence length="517" mass="57338">MASIVDDPNGRRRILFVAPDEKRKTIRLGKIDRRTAESICRHIEALLAAKITGQPLARDTATWLAGVAPKLKDRLAAVGLIEAEKKLSVKQYLDDWLAAKRTGGYKPASLIAWGQTVKELTALFGTKALTALTHADGEAYRAAMQGRKLRLTTVNKRLIHARQMLEDAVRFGHISATPWKHVRQRQGDPSERRAYVSVADTNRVIEHCPNVWWKLLVALARFGGLRTPSESFSLTWGDVDWERGRLSVPSPKTEGAGKPHRVIPLFTLLRPYVEAAFEHAEEGSTFVFPLEYRKRAHGPAGWVNANLRTTFEKVIRRAGVDPWPRLWHSLRASCESDLAQSFPLATVTKWLGNTPSVALRHYVDPTEGAFDRAASWVPESGAKSGAQEAQNAAQQVPAASRREPQEGGANNDGVAGYATPCDSLRDTANLSSGGAGHGIVAIRGIRKFNQNNNLRRWKFQARQLPGPFSEQNQNTSGCTKRWCRAAVSCSSNEQETPSFVYSAMHRFNRCNILARSL</sequence>
<dbReference type="GO" id="GO:0003677">
    <property type="term" value="F:DNA binding"/>
    <property type="evidence" value="ECO:0007669"/>
    <property type="project" value="UniProtKB-UniRule"/>
</dbReference>
<name>A0A6M5YT62_9BACT</name>
<evidence type="ECO:0000313" key="8">
    <source>
        <dbReference type="EMBL" id="QJW97255.1"/>
    </source>
</evidence>
<dbReference type="InterPro" id="IPR002104">
    <property type="entry name" value="Integrase_catalytic"/>
</dbReference>
<evidence type="ECO:0008006" key="10">
    <source>
        <dbReference type="Google" id="ProtNLM"/>
    </source>
</evidence>
<gene>
    <name evidence="8" type="ORF">FTUN_4825</name>
</gene>
<reference evidence="9" key="1">
    <citation type="submission" date="2020-05" db="EMBL/GenBank/DDBJ databases">
        <title>Frigoriglobus tundricola gen. nov., sp. nov., a psychrotolerant cellulolytic planctomycete of the family Gemmataceae with two divergent copies of 16S rRNA gene.</title>
        <authorList>
            <person name="Kulichevskaya I.S."/>
            <person name="Ivanova A.A."/>
            <person name="Naumoff D.G."/>
            <person name="Beletsky A.V."/>
            <person name="Rijpstra W.I.C."/>
            <person name="Sinninghe Damste J.S."/>
            <person name="Mardanov A.V."/>
            <person name="Ravin N.V."/>
            <person name="Dedysh S.N."/>
        </authorList>
    </citation>
    <scope>NUCLEOTIDE SEQUENCE [LARGE SCALE GENOMIC DNA]</scope>
    <source>
        <strain evidence="9">PL17</strain>
    </source>
</reference>
<dbReference type="Pfam" id="PF00589">
    <property type="entry name" value="Phage_integrase"/>
    <property type="match status" value="1"/>
</dbReference>
<dbReference type="CDD" id="cd00397">
    <property type="entry name" value="DNA_BRE_C"/>
    <property type="match status" value="1"/>
</dbReference>
<feature type="domain" description="Core-binding (CB)" evidence="7">
    <location>
        <begin position="87"/>
        <end position="169"/>
    </location>
</feature>
<protein>
    <recommendedName>
        <fullName evidence="10">Tyr recombinase domain-containing protein</fullName>
    </recommendedName>
</protein>
<evidence type="ECO:0000256" key="3">
    <source>
        <dbReference type="ARBA" id="ARBA00023172"/>
    </source>
</evidence>
<dbReference type="Proteomes" id="UP000503447">
    <property type="component" value="Chromosome"/>
</dbReference>
<dbReference type="PROSITE" id="PS51898">
    <property type="entry name" value="TYR_RECOMBINASE"/>
    <property type="match status" value="1"/>
</dbReference>
<proteinExistence type="predicted"/>
<dbReference type="Gene3D" id="1.10.150.130">
    <property type="match status" value="1"/>
</dbReference>
<dbReference type="InterPro" id="IPR010998">
    <property type="entry name" value="Integrase_recombinase_N"/>
</dbReference>
<evidence type="ECO:0000259" key="7">
    <source>
        <dbReference type="PROSITE" id="PS51900"/>
    </source>
</evidence>
<evidence type="ECO:0000256" key="1">
    <source>
        <dbReference type="ARBA" id="ARBA00022908"/>
    </source>
</evidence>